<evidence type="ECO:0000313" key="1">
    <source>
        <dbReference type="EMBL" id="TCC94253.1"/>
    </source>
</evidence>
<dbReference type="RefSeq" id="WP_131552114.1">
    <property type="nucleotide sequence ID" value="NZ_SJSK01000001.1"/>
</dbReference>
<dbReference type="EMBL" id="SJSK01000001">
    <property type="protein sequence ID" value="TCC94253.1"/>
    <property type="molecule type" value="Genomic_DNA"/>
</dbReference>
<dbReference type="InterPro" id="IPR025634">
    <property type="entry name" value="DUF4292"/>
</dbReference>
<name>A0A4R0N4E4_9SPHI</name>
<dbReference type="Pfam" id="PF14125">
    <property type="entry name" value="DUF4292"/>
    <property type="match status" value="1"/>
</dbReference>
<evidence type="ECO:0000313" key="2">
    <source>
        <dbReference type="Proteomes" id="UP000292884"/>
    </source>
</evidence>
<comment type="caution">
    <text evidence="1">The sequence shown here is derived from an EMBL/GenBank/DDBJ whole genome shotgun (WGS) entry which is preliminary data.</text>
</comment>
<gene>
    <name evidence="1" type="ORF">EZ428_05605</name>
</gene>
<protein>
    <submittedName>
        <fullName evidence="1">DUF4292 domain-containing protein</fullName>
    </submittedName>
</protein>
<organism evidence="1 2">
    <name type="scientific">Pedobacter frigiditerrae</name>
    <dbReference type="NCBI Taxonomy" id="2530452"/>
    <lineage>
        <taxon>Bacteria</taxon>
        <taxon>Pseudomonadati</taxon>
        <taxon>Bacteroidota</taxon>
        <taxon>Sphingobacteriia</taxon>
        <taxon>Sphingobacteriales</taxon>
        <taxon>Sphingobacteriaceae</taxon>
        <taxon>Pedobacter</taxon>
    </lineage>
</organism>
<reference evidence="1 2" key="1">
    <citation type="submission" date="2019-02" db="EMBL/GenBank/DDBJ databases">
        <title>Pedobacter sp. RP-1-13 sp. nov., isolated from Arctic soil.</title>
        <authorList>
            <person name="Dahal R.H."/>
        </authorList>
    </citation>
    <scope>NUCLEOTIDE SEQUENCE [LARGE SCALE GENOMIC DNA]</scope>
    <source>
        <strain evidence="1 2">RP-1-13</strain>
    </source>
</reference>
<accession>A0A4R0N4E4</accession>
<dbReference type="Gene3D" id="2.50.20.10">
    <property type="entry name" value="Lipoprotein localisation LolA/LolB/LppX"/>
    <property type="match status" value="1"/>
</dbReference>
<dbReference type="OrthoDB" id="849114at2"/>
<dbReference type="Proteomes" id="UP000292884">
    <property type="component" value="Unassembled WGS sequence"/>
</dbReference>
<keyword evidence="2" id="KW-1185">Reference proteome</keyword>
<dbReference type="PROSITE" id="PS51257">
    <property type="entry name" value="PROKAR_LIPOPROTEIN"/>
    <property type="match status" value="1"/>
</dbReference>
<proteinExistence type="predicted"/>
<sequence length="264" mass="29416">MRRNILNSFSLIAIVLLAVGCRPKKIIVATPDAPQEKVVVKADEKPQNLALLKSKDLPFNTLSLKGKTSLKVNGDENNVTLNIRMEKDKKIWVSVTGLAGIEGARAVITPDSLLLRNNLQKTYTKKPFSYVYSFTSKQVSFKMLQAVLSGNTITEFMTEKSDLKQENSVWVLNGNAEDLVYRILFNTLLKPNETNLNDVKNAQALKVVYGEYTPVNNALFPSSLKINSMSGAKKIDISIEFVKIESNVPVDFPFSVPKSYEVIN</sequence>
<dbReference type="AlphaFoldDB" id="A0A4R0N4E4"/>